<reference evidence="2 3" key="1">
    <citation type="journal article" date="2021" name="Microbiol. Spectr.">
        <title>A Single Bacterium Capable of Oxidation and Reduction of Iron at Circumneutral pH.</title>
        <authorList>
            <person name="Kato S."/>
            <person name="Ohkuma M."/>
        </authorList>
    </citation>
    <scope>NUCLEOTIDE SEQUENCE [LARGE SCALE GENOMIC DNA]</scope>
    <source>
        <strain evidence="2 3">MIZ03</strain>
    </source>
</reference>
<feature type="transmembrane region" description="Helical" evidence="1">
    <location>
        <begin position="73"/>
        <end position="95"/>
    </location>
</feature>
<name>A0ABM7MQY8_9BURK</name>
<keyword evidence="1" id="KW-1133">Transmembrane helix</keyword>
<feature type="transmembrane region" description="Helical" evidence="1">
    <location>
        <begin position="26"/>
        <end position="44"/>
    </location>
</feature>
<dbReference type="RefSeq" id="WP_223904609.1">
    <property type="nucleotide sequence ID" value="NZ_AP024238.1"/>
</dbReference>
<feature type="transmembrane region" description="Helical" evidence="1">
    <location>
        <begin position="51"/>
        <end position="67"/>
    </location>
</feature>
<accession>A0ABM7MQY8</accession>
<keyword evidence="1" id="KW-0812">Transmembrane</keyword>
<evidence type="ECO:0000256" key="1">
    <source>
        <dbReference type="SAM" id="Phobius"/>
    </source>
</evidence>
<keyword evidence="1" id="KW-0472">Membrane</keyword>
<feature type="transmembrane region" description="Helical" evidence="1">
    <location>
        <begin position="171"/>
        <end position="189"/>
    </location>
</feature>
<evidence type="ECO:0000313" key="2">
    <source>
        <dbReference type="EMBL" id="BCO28679.1"/>
    </source>
</evidence>
<gene>
    <name evidence="2" type="ORF">MIZ03_3589</name>
</gene>
<sequence>MDLNFFQSFLNSNAAPWLPSAASARWALHGAWAVVLAACVWRVGLSFELKWRWGLAALTLLWVLWPGSVSPAYWLGLAFQSPSLMSVALCWAWAFQERPHWALASHAVPTLAWPDVVLMVVGTVLGWVLLGDMLAWWSVSVYALGFGTPVLALVCAVALWLGVAGGVGQRAVWSLVMVLLVFVVTRWPSGNLWDALLDPWLWLVLQIKGLALLRQPRARSLRW</sequence>
<dbReference type="Proteomes" id="UP000824366">
    <property type="component" value="Chromosome"/>
</dbReference>
<evidence type="ECO:0000313" key="3">
    <source>
        <dbReference type="Proteomes" id="UP000824366"/>
    </source>
</evidence>
<feature type="transmembrane region" description="Helical" evidence="1">
    <location>
        <begin position="116"/>
        <end position="137"/>
    </location>
</feature>
<proteinExistence type="predicted"/>
<dbReference type="EMBL" id="AP024238">
    <property type="protein sequence ID" value="BCO28679.1"/>
    <property type="molecule type" value="Genomic_DNA"/>
</dbReference>
<feature type="transmembrane region" description="Helical" evidence="1">
    <location>
        <begin position="143"/>
        <end position="164"/>
    </location>
</feature>
<protein>
    <submittedName>
        <fullName evidence="2">Uncharacterized protein</fullName>
    </submittedName>
</protein>
<keyword evidence="3" id="KW-1185">Reference proteome</keyword>
<organism evidence="2 3">
    <name type="scientific">Rhodoferax lithotrophicus</name>
    <dbReference type="NCBI Taxonomy" id="2798804"/>
    <lineage>
        <taxon>Bacteria</taxon>
        <taxon>Pseudomonadati</taxon>
        <taxon>Pseudomonadota</taxon>
        <taxon>Betaproteobacteria</taxon>
        <taxon>Burkholderiales</taxon>
        <taxon>Comamonadaceae</taxon>
        <taxon>Rhodoferax</taxon>
    </lineage>
</organism>